<proteinExistence type="predicted"/>
<organism evidence="3">
    <name type="scientific">Gongylonema pulchrum</name>
    <dbReference type="NCBI Taxonomy" id="637853"/>
    <lineage>
        <taxon>Eukaryota</taxon>
        <taxon>Metazoa</taxon>
        <taxon>Ecdysozoa</taxon>
        <taxon>Nematoda</taxon>
        <taxon>Chromadorea</taxon>
        <taxon>Rhabditida</taxon>
        <taxon>Spirurina</taxon>
        <taxon>Spiruromorpha</taxon>
        <taxon>Spiruroidea</taxon>
        <taxon>Gongylonematidae</taxon>
        <taxon>Gongylonema</taxon>
    </lineage>
</organism>
<sequence>MNDGFKNDEYEVSNANYEDSDGDYVIYRELYNGDRHRQRYIQNHYLVLSVTAKEISLNMPDIPVLVGTNSIPVGTKGTTTTTALSKWERWKSKKRPSHPPLRRSM</sequence>
<dbReference type="Proteomes" id="UP000271098">
    <property type="component" value="Unassembled WGS sequence"/>
</dbReference>
<dbReference type="WBParaSite" id="GPUH_0001283501-mRNA-1">
    <property type="protein sequence ID" value="GPUH_0001283501-mRNA-1"/>
    <property type="gene ID" value="GPUH_0001283501"/>
</dbReference>
<name>A0A183DVT0_9BILA</name>
<protein>
    <submittedName>
        <fullName evidence="3">Phage tail fiber protein</fullName>
    </submittedName>
</protein>
<keyword evidence="2" id="KW-1185">Reference proteome</keyword>
<dbReference type="EMBL" id="UYRT01079636">
    <property type="protein sequence ID" value="VDN21101.1"/>
    <property type="molecule type" value="Genomic_DNA"/>
</dbReference>
<evidence type="ECO:0000313" key="3">
    <source>
        <dbReference type="WBParaSite" id="GPUH_0001283501-mRNA-1"/>
    </source>
</evidence>
<accession>A0A183DVT0</accession>
<dbReference type="AlphaFoldDB" id="A0A183DVT0"/>
<reference evidence="3" key="1">
    <citation type="submission" date="2016-06" db="UniProtKB">
        <authorList>
            <consortium name="WormBaseParasite"/>
        </authorList>
    </citation>
    <scope>IDENTIFICATION</scope>
</reference>
<evidence type="ECO:0000313" key="2">
    <source>
        <dbReference type="Proteomes" id="UP000271098"/>
    </source>
</evidence>
<evidence type="ECO:0000313" key="1">
    <source>
        <dbReference type="EMBL" id="VDN21101.1"/>
    </source>
</evidence>
<reference evidence="1 2" key="2">
    <citation type="submission" date="2018-11" db="EMBL/GenBank/DDBJ databases">
        <authorList>
            <consortium name="Pathogen Informatics"/>
        </authorList>
    </citation>
    <scope>NUCLEOTIDE SEQUENCE [LARGE SCALE GENOMIC DNA]</scope>
</reference>
<gene>
    <name evidence="1" type="ORF">GPUH_LOCUS12821</name>
</gene>